<proteinExistence type="predicted"/>
<evidence type="ECO:0000256" key="1">
    <source>
        <dbReference type="SAM" id="MobiDB-lite"/>
    </source>
</evidence>
<feature type="compositionally biased region" description="Basic and acidic residues" evidence="1">
    <location>
        <begin position="196"/>
        <end position="211"/>
    </location>
</feature>
<gene>
    <name evidence="2" type="ORF">U6N30_04905</name>
</gene>
<feature type="compositionally biased region" description="Low complexity" evidence="1">
    <location>
        <begin position="241"/>
        <end position="250"/>
    </location>
</feature>
<keyword evidence="3" id="KW-1185">Reference proteome</keyword>
<dbReference type="RefSeq" id="WP_324276369.1">
    <property type="nucleotide sequence ID" value="NZ_CP141261.1"/>
</dbReference>
<sequence length="250" mass="26622">MGHALAELQSRERQWLTVATLHRSGLYESPDEFPDVSAVCLSLLESVGKAAVDVELRRAIAKAAPNFDVKRRDEEANRVGRMVRERLGQSLQVQNRAHLGRGEASQAANKVASGSTVRTFDAVALQVVGWWSLVVAGAGLRTFVERLYADAAMSSATAADVRSLFQQHAQGLKPAFEVAQAGPDHDTVFTVTVTTKDGRTGRGGRLEEARAATRVSRLPVPTRASRPGGPGFAGEAREAGRAPTGAAAGR</sequence>
<reference evidence="2 3" key="1">
    <citation type="submission" date="2023-12" db="EMBL/GenBank/DDBJ databases">
        <title>Blastococcus brunescens sp. nov., an actonobacterium isolated from sandstone collected in sahara desert.</title>
        <authorList>
            <person name="Gtari M."/>
            <person name="Ghodhbane F."/>
        </authorList>
    </citation>
    <scope>NUCLEOTIDE SEQUENCE [LARGE SCALE GENOMIC DNA]</scope>
    <source>
        <strain evidence="2 3">BMG 8361</strain>
    </source>
</reference>
<evidence type="ECO:0000313" key="3">
    <source>
        <dbReference type="Proteomes" id="UP001324287"/>
    </source>
</evidence>
<evidence type="ECO:0000313" key="2">
    <source>
        <dbReference type="EMBL" id="WRL65045.1"/>
    </source>
</evidence>
<name>A0ABZ1B2L8_9ACTN</name>
<feature type="region of interest" description="Disordered" evidence="1">
    <location>
        <begin position="196"/>
        <end position="250"/>
    </location>
</feature>
<dbReference type="EMBL" id="CP141261">
    <property type="protein sequence ID" value="WRL65045.1"/>
    <property type="molecule type" value="Genomic_DNA"/>
</dbReference>
<dbReference type="Proteomes" id="UP001324287">
    <property type="component" value="Chromosome"/>
</dbReference>
<organism evidence="2 3">
    <name type="scientific">Blastococcus brunescens</name>
    <dbReference type="NCBI Taxonomy" id="1564165"/>
    <lineage>
        <taxon>Bacteria</taxon>
        <taxon>Bacillati</taxon>
        <taxon>Actinomycetota</taxon>
        <taxon>Actinomycetes</taxon>
        <taxon>Geodermatophilales</taxon>
        <taxon>Geodermatophilaceae</taxon>
        <taxon>Blastococcus</taxon>
    </lineage>
</organism>
<protein>
    <submittedName>
        <fullName evidence="2">Uncharacterized protein</fullName>
    </submittedName>
</protein>
<accession>A0ABZ1B2L8</accession>